<dbReference type="EMBL" id="JBBPFD010000019">
    <property type="protein sequence ID" value="KAK7887051.1"/>
    <property type="molecule type" value="Genomic_DNA"/>
</dbReference>
<accession>A0AAW0N8I4</accession>
<name>A0AAW0N8I4_9GOBI</name>
<keyword evidence="2" id="KW-1185">Reference proteome</keyword>
<organism evidence="1 2">
    <name type="scientific">Mugilogobius chulae</name>
    <name type="common">yellowstripe goby</name>
    <dbReference type="NCBI Taxonomy" id="88201"/>
    <lineage>
        <taxon>Eukaryota</taxon>
        <taxon>Metazoa</taxon>
        <taxon>Chordata</taxon>
        <taxon>Craniata</taxon>
        <taxon>Vertebrata</taxon>
        <taxon>Euteleostomi</taxon>
        <taxon>Actinopterygii</taxon>
        <taxon>Neopterygii</taxon>
        <taxon>Teleostei</taxon>
        <taxon>Neoteleostei</taxon>
        <taxon>Acanthomorphata</taxon>
        <taxon>Gobiaria</taxon>
        <taxon>Gobiiformes</taxon>
        <taxon>Gobioidei</taxon>
        <taxon>Gobiidae</taxon>
        <taxon>Gobionellinae</taxon>
        <taxon>Mugilogobius</taxon>
    </lineage>
</organism>
<dbReference type="AlphaFoldDB" id="A0AAW0N8I4"/>
<reference evidence="2" key="1">
    <citation type="submission" date="2024-04" db="EMBL/GenBank/DDBJ databases">
        <title>Salinicola lusitanus LLJ914,a marine bacterium isolated from the Okinawa Trough.</title>
        <authorList>
            <person name="Li J."/>
        </authorList>
    </citation>
    <scope>NUCLEOTIDE SEQUENCE [LARGE SCALE GENOMIC DNA]</scope>
</reference>
<evidence type="ECO:0000313" key="1">
    <source>
        <dbReference type="EMBL" id="KAK7887051.1"/>
    </source>
</evidence>
<protein>
    <submittedName>
        <fullName evidence="1">Uncharacterized protein</fullName>
    </submittedName>
</protein>
<proteinExistence type="predicted"/>
<dbReference type="Proteomes" id="UP001460270">
    <property type="component" value="Unassembled WGS sequence"/>
</dbReference>
<comment type="caution">
    <text evidence="1">The sequence shown here is derived from an EMBL/GenBank/DDBJ whole genome shotgun (WGS) entry which is preliminary data.</text>
</comment>
<evidence type="ECO:0000313" key="2">
    <source>
        <dbReference type="Proteomes" id="UP001460270"/>
    </source>
</evidence>
<gene>
    <name evidence="1" type="ORF">WMY93_026672</name>
</gene>
<sequence>MERVLSADLTLQTCMMESAIEDEEREQSHRKDCLKAVHFTHSKLQPTQQV</sequence>